<accession>A0ACC0F467</accession>
<dbReference type="EMBL" id="CM045768">
    <property type="protein sequence ID" value="KAI7983548.1"/>
    <property type="molecule type" value="Genomic_DNA"/>
</dbReference>
<comment type="caution">
    <text evidence="1">The sequence shown here is derived from an EMBL/GenBank/DDBJ whole genome shotgun (WGS) entry which is preliminary data.</text>
</comment>
<proteinExistence type="predicted"/>
<evidence type="ECO:0000313" key="2">
    <source>
        <dbReference type="Proteomes" id="UP001060215"/>
    </source>
</evidence>
<gene>
    <name evidence="1" type="ORF">LOK49_LG15G00911</name>
</gene>
<organism evidence="1 2">
    <name type="scientific">Camellia lanceoleosa</name>
    <dbReference type="NCBI Taxonomy" id="1840588"/>
    <lineage>
        <taxon>Eukaryota</taxon>
        <taxon>Viridiplantae</taxon>
        <taxon>Streptophyta</taxon>
        <taxon>Embryophyta</taxon>
        <taxon>Tracheophyta</taxon>
        <taxon>Spermatophyta</taxon>
        <taxon>Magnoliopsida</taxon>
        <taxon>eudicotyledons</taxon>
        <taxon>Gunneridae</taxon>
        <taxon>Pentapetalae</taxon>
        <taxon>asterids</taxon>
        <taxon>Ericales</taxon>
        <taxon>Theaceae</taxon>
        <taxon>Camellia</taxon>
    </lineage>
</organism>
<name>A0ACC0F467_9ERIC</name>
<reference evidence="1 2" key="1">
    <citation type="journal article" date="2022" name="Plant J.">
        <title>Chromosome-level genome of Camellia lanceoleosa provides a valuable resource for understanding genome evolution and self-incompatibility.</title>
        <authorList>
            <person name="Gong W."/>
            <person name="Xiao S."/>
            <person name="Wang L."/>
            <person name="Liao Z."/>
            <person name="Chang Y."/>
            <person name="Mo W."/>
            <person name="Hu G."/>
            <person name="Li W."/>
            <person name="Zhao G."/>
            <person name="Zhu H."/>
            <person name="Hu X."/>
            <person name="Ji K."/>
            <person name="Xiang X."/>
            <person name="Song Q."/>
            <person name="Yuan D."/>
            <person name="Jin S."/>
            <person name="Zhang L."/>
        </authorList>
    </citation>
    <scope>NUCLEOTIDE SEQUENCE [LARGE SCALE GENOMIC DNA]</scope>
    <source>
        <strain evidence="1">SQ_2022a</strain>
    </source>
</reference>
<keyword evidence="2" id="KW-1185">Reference proteome</keyword>
<protein>
    <submittedName>
        <fullName evidence="1">Subtilisin-like protease SBT1.1</fullName>
    </submittedName>
</protein>
<dbReference type="Proteomes" id="UP001060215">
    <property type="component" value="Chromosome 11"/>
</dbReference>
<evidence type="ECO:0000313" key="1">
    <source>
        <dbReference type="EMBL" id="KAI7983548.1"/>
    </source>
</evidence>
<sequence length="164" mass="18118">MGFVMNVEVAVDAIQACGGRKPADGKRFRYGGGILWSVPKARDPNAYRDNEEGRSLSYSFIMNKKAMARIFSVKTCLRISTAPQIQRFSSKGPNSFTPKFEARCRRLWIKYPSDCRQRIGKLQSNIQSGTSMACPHITGIAALIKAVHSLWSPSAIKSAIMTTG</sequence>